<dbReference type="Proteomes" id="UP000177445">
    <property type="component" value="Chromosome"/>
</dbReference>
<keyword evidence="2" id="KW-0067">ATP-binding</keyword>
<dbReference type="AlphaFoldDB" id="A0A1D9GNL3"/>
<dbReference type="CDD" id="cd00009">
    <property type="entry name" value="AAA"/>
    <property type="match status" value="1"/>
</dbReference>
<dbReference type="SMART" id="SM00448">
    <property type="entry name" value="REC"/>
    <property type="match status" value="1"/>
</dbReference>
<dbReference type="Pfam" id="PF02954">
    <property type="entry name" value="HTH_8"/>
    <property type="match status" value="1"/>
</dbReference>
<dbReference type="SMART" id="SM00382">
    <property type="entry name" value="AAA"/>
    <property type="match status" value="1"/>
</dbReference>
<evidence type="ECO:0000256" key="5">
    <source>
        <dbReference type="PROSITE-ProRule" id="PRU00169"/>
    </source>
</evidence>
<dbReference type="Pfam" id="PF00158">
    <property type="entry name" value="Sigma54_activat"/>
    <property type="match status" value="1"/>
</dbReference>
<name>A0A1D9GNL3_9GAMM</name>
<dbReference type="STRING" id="1874317.BKP64_13575"/>
<evidence type="ECO:0000256" key="3">
    <source>
        <dbReference type="ARBA" id="ARBA00023015"/>
    </source>
</evidence>
<sequence>MRKPNVLIIDDERNLVSSLIFSLEEEGMTVHAAYTGKDGLAAIEAATPDIVLLDLKLPDQSGFDILDIIKTMPAPPTTIMISAHGDTRAAVEAVKKGAQDYITKPFDLDELILLILRNHQHRQLTEEVAYRREREANAQGLIGHSSAMRTLLGQVERIGKSSARTILLQGPSGSGKTIIAKALHSVKDKQAPFVSVNCASLPENLLEAELFGAEKGAYTGADKRRTGLVELAIGGTLFLDEIGELPLPLQAKLLTFLETHRFRAVGGHTEIEADIRVIAASNRDLQAEAQSGSFREDLFYRLNVMPLSIPALAERRDDIPQLVAHFSEDLALQEGCSPIVVPPETMALLCDYQWPGNIRELRNTIERLTILHAGETIVPARLPPEITDAARTQPAGAENTADAGTGGDSLLASEMAKREAECIREALLQSRGRKGDAASSLGISRHALKRRMQKLGLAGEDR</sequence>
<dbReference type="PROSITE" id="PS00688">
    <property type="entry name" value="SIGMA54_INTERACT_3"/>
    <property type="match status" value="1"/>
</dbReference>
<evidence type="ECO:0000256" key="4">
    <source>
        <dbReference type="ARBA" id="ARBA00023163"/>
    </source>
</evidence>
<dbReference type="InterPro" id="IPR027417">
    <property type="entry name" value="P-loop_NTPase"/>
</dbReference>
<evidence type="ECO:0000259" key="6">
    <source>
        <dbReference type="PROSITE" id="PS50045"/>
    </source>
</evidence>
<dbReference type="PROSITE" id="PS50110">
    <property type="entry name" value="RESPONSE_REGULATORY"/>
    <property type="match status" value="1"/>
</dbReference>
<evidence type="ECO:0000313" key="9">
    <source>
        <dbReference type="Proteomes" id="UP000177445"/>
    </source>
</evidence>
<dbReference type="Gene3D" id="1.10.10.60">
    <property type="entry name" value="Homeodomain-like"/>
    <property type="match status" value="1"/>
</dbReference>
<dbReference type="Gene3D" id="3.40.50.2300">
    <property type="match status" value="1"/>
</dbReference>
<dbReference type="InterPro" id="IPR025944">
    <property type="entry name" value="Sigma_54_int_dom_CS"/>
</dbReference>
<protein>
    <submittedName>
        <fullName evidence="8">Sigma-54-dependent Fis family transcriptional regulator</fullName>
    </submittedName>
</protein>
<organism evidence="8 9">
    <name type="scientific">Marinobacter salinus</name>
    <dbReference type="NCBI Taxonomy" id="1874317"/>
    <lineage>
        <taxon>Bacteria</taxon>
        <taxon>Pseudomonadati</taxon>
        <taxon>Pseudomonadota</taxon>
        <taxon>Gammaproteobacteria</taxon>
        <taxon>Pseudomonadales</taxon>
        <taxon>Marinobacteraceae</taxon>
        <taxon>Marinobacter</taxon>
    </lineage>
</organism>
<dbReference type="OrthoDB" id="9804019at2"/>
<dbReference type="Gene3D" id="1.10.8.60">
    <property type="match status" value="1"/>
</dbReference>
<dbReference type="InterPro" id="IPR001789">
    <property type="entry name" value="Sig_transdc_resp-reg_receiver"/>
</dbReference>
<dbReference type="PRINTS" id="PR01590">
    <property type="entry name" value="HTHFIS"/>
</dbReference>
<evidence type="ECO:0000313" key="8">
    <source>
        <dbReference type="EMBL" id="AOY89111.1"/>
    </source>
</evidence>
<dbReference type="InterPro" id="IPR011006">
    <property type="entry name" value="CheY-like_superfamily"/>
</dbReference>
<dbReference type="InterPro" id="IPR003593">
    <property type="entry name" value="AAA+_ATPase"/>
</dbReference>
<feature type="domain" description="Sigma-54 factor interaction" evidence="6">
    <location>
        <begin position="141"/>
        <end position="370"/>
    </location>
</feature>
<evidence type="ECO:0000259" key="7">
    <source>
        <dbReference type="PROSITE" id="PS50110"/>
    </source>
</evidence>
<keyword evidence="9" id="KW-1185">Reference proteome</keyword>
<dbReference type="GO" id="GO:0006355">
    <property type="term" value="P:regulation of DNA-templated transcription"/>
    <property type="evidence" value="ECO:0007669"/>
    <property type="project" value="InterPro"/>
</dbReference>
<proteinExistence type="predicted"/>
<dbReference type="InterPro" id="IPR058031">
    <property type="entry name" value="AAA_lid_NorR"/>
</dbReference>
<dbReference type="Pfam" id="PF00072">
    <property type="entry name" value="Response_reg"/>
    <property type="match status" value="1"/>
</dbReference>
<dbReference type="InterPro" id="IPR002197">
    <property type="entry name" value="HTH_Fis"/>
</dbReference>
<feature type="domain" description="Response regulatory" evidence="7">
    <location>
        <begin position="5"/>
        <end position="119"/>
    </location>
</feature>
<dbReference type="InterPro" id="IPR009057">
    <property type="entry name" value="Homeodomain-like_sf"/>
</dbReference>
<evidence type="ECO:0000256" key="1">
    <source>
        <dbReference type="ARBA" id="ARBA00022741"/>
    </source>
</evidence>
<dbReference type="GO" id="GO:0000160">
    <property type="term" value="P:phosphorelay signal transduction system"/>
    <property type="evidence" value="ECO:0007669"/>
    <property type="project" value="InterPro"/>
</dbReference>
<dbReference type="GO" id="GO:0005524">
    <property type="term" value="F:ATP binding"/>
    <property type="evidence" value="ECO:0007669"/>
    <property type="project" value="UniProtKB-KW"/>
</dbReference>
<dbReference type="PANTHER" id="PTHR32071">
    <property type="entry name" value="TRANSCRIPTIONAL REGULATORY PROTEIN"/>
    <property type="match status" value="1"/>
</dbReference>
<keyword evidence="5" id="KW-0597">Phosphoprotein</keyword>
<dbReference type="SUPFAM" id="SSF52540">
    <property type="entry name" value="P-loop containing nucleoside triphosphate hydrolases"/>
    <property type="match status" value="1"/>
</dbReference>
<reference evidence="8 9" key="1">
    <citation type="submission" date="2016-10" db="EMBL/GenBank/DDBJ databases">
        <title>Marinobacter salinus sp. nov., a moderately halophilic bacterium isolated from a tidal flat environment.</title>
        <authorList>
            <person name="Park S.-J."/>
        </authorList>
    </citation>
    <scope>NUCLEOTIDE SEQUENCE [LARGE SCALE GENOMIC DNA]</scope>
    <source>
        <strain evidence="8 9">Hb8</strain>
    </source>
</reference>
<keyword evidence="1" id="KW-0547">Nucleotide-binding</keyword>
<dbReference type="PROSITE" id="PS50045">
    <property type="entry name" value="SIGMA54_INTERACT_4"/>
    <property type="match status" value="1"/>
</dbReference>
<dbReference type="SUPFAM" id="SSF52172">
    <property type="entry name" value="CheY-like"/>
    <property type="match status" value="1"/>
</dbReference>
<feature type="modified residue" description="4-aspartylphosphate" evidence="5">
    <location>
        <position position="54"/>
    </location>
</feature>
<keyword evidence="3" id="KW-0805">Transcription regulation</keyword>
<dbReference type="GO" id="GO:0043565">
    <property type="term" value="F:sequence-specific DNA binding"/>
    <property type="evidence" value="ECO:0007669"/>
    <property type="project" value="InterPro"/>
</dbReference>
<dbReference type="EMBL" id="CP017715">
    <property type="protein sequence ID" value="AOY89111.1"/>
    <property type="molecule type" value="Genomic_DNA"/>
</dbReference>
<evidence type="ECO:0000256" key="2">
    <source>
        <dbReference type="ARBA" id="ARBA00022840"/>
    </source>
</evidence>
<dbReference type="Gene3D" id="3.40.50.300">
    <property type="entry name" value="P-loop containing nucleotide triphosphate hydrolases"/>
    <property type="match status" value="1"/>
</dbReference>
<accession>A0A1D9GNL3</accession>
<gene>
    <name evidence="8" type="ORF">BKP64_13575</name>
</gene>
<dbReference type="InterPro" id="IPR002078">
    <property type="entry name" value="Sigma_54_int"/>
</dbReference>
<keyword evidence="4" id="KW-0804">Transcription</keyword>
<dbReference type="SUPFAM" id="SSF46689">
    <property type="entry name" value="Homeodomain-like"/>
    <property type="match status" value="1"/>
</dbReference>
<dbReference type="Pfam" id="PF25601">
    <property type="entry name" value="AAA_lid_14"/>
    <property type="match status" value="1"/>
</dbReference>
<dbReference type="FunFam" id="3.40.50.300:FF:000006">
    <property type="entry name" value="DNA-binding transcriptional regulator NtrC"/>
    <property type="match status" value="1"/>
</dbReference>
<dbReference type="RefSeq" id="WP_070971088.1">
    <property type="nucleotide sequence ID" value="NZ_CP017715.1"/>
</dbReference>
<dbReference type="KEGG" id="msq:BKP64_13575"/>